<dbReference type="AlphaFoldDB" id="A0A356LLC9"/>
<evidence type="ECO:0000256" key="3">
    <source>
        <dbReference type="ARBA" id="ARBA00022833"/>
    </source>
</evidence>
<name>A0A356LLC9_9BURK</name>
<comment type="similarity">
    <text evidence="1">Belongs to the Gfa family.</text>
</comment>
<dbReference type="Gene3D" id="3.90.1590.10">
    <property type="entry name" value="glutathione-dependent formaldehyde- activating enzyme (gfa)"/>
    <property type="match status" value="1"/>
</dbReference>
<evidence type="ECO:0000313" key="6">
    <source>
        <dbReference type="Proteomes" id="UP000264036"/>
    </source>
</evidence>
<comment type="caution">
    <text evidence="5">The sequence shown here is derived from an EMBL/GenBank/DDBJ whole genome shotgun (WGS) entry which is preliminary data.</text>
</comment>
<proteinExistence type="inferred from homology"/>
<reference evidence="5 6" key="1">
    <citation type="journal article" date="2018" name="Nat. Biotechnol.">
        <title>A standardized bacterial taxonomy based on genome phylogeny substantially revises the tree of life.</title>
        <authorList>
            <person name="Parks D.H."/>
            <person name="Chuvochina M."/>
            <person name="Waite D.W."/>
            <person name="Rinke C."/>
            <person name="Skarshewski A."/>
            <person name="Chaumeil P.A."/>
            <person name="Hugenholtz P."/>
        </authorList>
    </citation>
    <scope>NUCLEOTIDE SEQUENCE [LARGE SCALE GENOMIC DNA]</scope>
    <source>
        <strain evidence="5">UBA10707</strain>
    </source>
</reference>
<organism evidence="5 6">
    <name type="scientific">Advenella kashmirensis</name>
    <dbReference type="NCBI Taxonomy" id="310575"/>
    <lineage>
        <taxon>Bacteria</taxon>
        <taxon>Pseudomonadati</taxon>
        <taxon>Pseudomonadota</taxon>
        <taxon>Betaproteobacteria</taxon>
        <taxon>Burkholderiales</taxon>
        <taxon>Alcaligenaceae</taxon>
    </lineage>
</organism>
<feature type="domain" description="CENP-V/GFA" evidence="4">
    <location>
        <begin position="7"/>
        <end position="47"/>
    </location>
</feature>
<dbReference type="SUPFAM" id="SSF51316">
    <property type="entry name" value="Mss4-like"/>
    <property type="match status" value="1"/>
</dbReference>
<gene>
    <name evidence="5" type="ORF">DD666_20440</name>
</gene>
<dbReference type="InterPro" id="IPR011057">
    <property type="entry name" value="Mss4-like_sf"/>
</dbReference>
<evidence type="ECO:0000256" key="1">
    <source>
        <dbReference type="ARBA" id="ARBA00005495"/>
    </source>
</evidence>
<accession>A0A356LLC9</accession>
<keyword evidence="2" id="KW-0479">Metal-binding</keyword>
<evidence type="ECO:0000259" key="4">
    <source>
        <dbReference type="Pfam" id="PF04828"/>
    </source>
</evidence>
<sequence length="60" mass="6696">MSVIDKSFLCGACSNQSEAPPLNIRTCHCRRCQKATGSAFYSRVMVLLDSYDQIKLTHSL</sequence>
<evidence type="ECO:0000313" key="5">
    <source>
        <dbReference type="EMBL" id="HBP31766.1"/>
    </source>
</evidence>
<keyword evidence="3" id="KW-0862">Zinc</keyword>
<dbReference type="InterPro" id="IPR006913">
    <property type="entry name" value="CENP-V/GFA"/>
</dbReference>
<evidence type="ECO:0000256" key="2">
    <source>
        <dbReference type="ARBA" id="ARBA00022723"/>
    </source>
</evidence>
<protein>
    <recommendedName>
        <fullName evidence="4">CENP-V/GFA domain-containing protein</fullName>
    </recommendedName>
</protein>
<dbReference type="GO" id="GO:0046872">
    <property type="term" value="F:metal ion binding"/>
    <property type="evidence" value="ECO:0007669"/>
    <property type="project" value="UniProtKB-KW"/>
</dbReference>
<dbReference type="GO" id="GO:0016846">
    <property type="term" value="F:carbon-sulfur lyase activity"/>
    <property type="evidence" value="ECO:0007669"/>
    <property type="project" value="InterPro"/>
</dbReference>
<dbReference type="Pfam" id="PF04828">
    <property type="entry name" value="GFA"/>
    <property type="match status" value="1"/>
</dbReference>
<dbReference type="Proteomes" id="UP000264036">
    <property type="component" value="Unassembled WGS sequence"/>
</dbReference>
<dbReference type="EMBL" id="DOEK01000044">
    <property type="protein sequence ID" value="HBP31766.1"/>
    <property type="molecule type" value="Genomic_DNA"/>
</dbReference>